<proteinExistence type="predicted"/>
<name>A0ABW3DXR5_9ACTN</name>
<evidence type="ECO:0008006" key="4">
    <source>
        <dbReference type="Google" id="ProtNLM"/>
    </source>
</evidence>
<evidence type="ECO:0000256" key="1">
    <source>
        <dbReference type="SAM" id="MobiDB-lite"/>
    </source>
</evidence>
<organism evidence="2 3">
    <name type="scientific">Streptosporangium algeriense</name>
    <dbReference type="NCBI Taxonomy" id="1682748"/>
    <lineage>
        <taxon>Bacteria</taxon>
        <taxon>Bacillati</taxon>
        <taxon>Actinomycetota</taxon>
        <taxon>Actinomycetes</taxon>
        <taxon>Streptosporangiales</taxon>
        <taxon>Streptosporangiaceae</taxon>
        <taxon>Streptosporangium</taxon>
    </lineage>
</organism>
<feature type="compositionally biased region" description="Polar residues" evidence="1">
    <location>
        <begin position="138"/>
        <end position="150"/>
    </location>
</feature>
<dbReference type="EMBL" id="JBHTHX010001413">
    <property type="protein sequence ID" value="MFD0888618.1"/>
    <property type="molecule type" value="Genomic_DNA"/>
</dbReference>
<reference evidence="3" key="1">
    <citation type="journal article" date="2019" name="Int. J. Syst. Evol. Microbiol.">
        <title>The Global Catalogue of Microorganisms (GCM) 10K type strain sequencing project: providing services to taxonomists for standard genome sequencing and annotation.</title>
        <authorList>
            <consortium name="The Broad Institute Genomics Platform"/>
            <consortium name="The Broad Institute Genome Sequencing Center for Infectious Disease"/>
            <person name="Wu L."/>
            <person name="Ma J."/>
        </authorList>
    </citation>
    <scope>NUCLEOTIDE SEQUENCE [LARGE SCALE GENOMIC DNA]</scope>
    <source>
        <strain evidence="3">CCUG 62974</strain>
    </source>
</reference>
<dbReference type="Proteomes" id="UP001597024">
    <property type="component" value="Unassembled WGS sequence"/>
</dbReference>
<evidence type="ECO:0000313" key="2">
    <source>
        <dbReference type="EMBL" id="MFD0888618.1"/>
    </source>
</evidence>
<evidence type="ECO:0000313" key="3">
    <source>
        <dbReference type="Proteomes" id="UP001597024"/>
    </source>
</evidence>
<protein>
    <recommendedName>
        <fullName evidence="4">Transcriptional regulator</fullName>
    </recommendedName>
</protein>
<comment type="caution">
    <text evidence="2">The sequence shown here is derived from an EMBL/GenBank/DDBJ whole genome shotgun (WGS) entry which is preliminary data.</text>
</comment>
<sequence length="185" mass="20137">MTASPASRPQDVNLRLAALLREAGFSRKSFARALRQTSERIGWPIACDHTSVSRWMHGVAPRAETADLIVITLSQALGRRLTGKDAGISAPGMLADAPAGQRAVSVAIERDLEVMRRRLEWLVSETTQLSRTLDALRNGQNPPADQTEPGQTVPVRREPGALYRRAAHRHAARAAYRTGQTGAAQ</sequence>
<feature type="region of interest" description="Disordered" evidence="1">
    <location>
        <begin position="135"/>
        <end position="159"/>
    </location>
</feature>
<keyword evidence="3" id="KW-1185">Reference proteome</keyword>
<gene>
    <name evidence="2" type="ORF">ACFQ08_29125</name>
</gene>
<accession>A0ABW3DXR5</accession>